<dbReference type="Gene3D" id="3.60.10.10">
    <property type="entry name" value="Endonuclease/exonuclease/phosphatase"/>
    <property type="match status" value="1"/>
</dbReference>
<organism evidence="1 2">
    <name type="scientific">Oldenlandia corymbosa var. corymbosa</name>
    <dbReference type="NCBI Taxonomy" id="529605"/>
    <lineage>
        <taxon>Eukaryota</taxon>
        <taxon>Viridiplantae</taxon>
        <taxon>Streptophyta</taxon>
        <taxon>Embryophyta</taxon>
        <taxon>Tracheophyta</taxon>
        <taxon>Spermatophyta</taxon>
        <taxon>Magnoliopsida</taxon>
        <taxon>eudicotyledons</taxon>
        <taxon>Gunneridae</taxon>
        <taxon>Pentapetalae</taxon>
        <taxon>asterids</taxon>
        <taxon>lamiids</taxon>
        <taxon>Gentianales</taxon>
        <taxon>Rubiaceae</taxon>
        <taxon>Rubioideae</taxon>
        <taxon>Spermacoceae</taxon>
        <taxon>Hedyotis-Oldenlandia complex</taxon>
        <taxon>Oldenlandia</taxon>
    </lineage>
</organism>
<proteinExistence type="predicted"/>
<dbReference type="InterPro" id="IPR036691">
    <property type="entry name" value="Endo/exonu/phosph_ase_sf"/>
</dbReference>
<keyword evidence="2" id="KW-1185">Reference proteome</keyword>
<reference evidence="1" key="1">
    <citation type="submission" date="2023-03" db="EMBL/GenBank/DDBJ databases">
        <authorList>
            <person name="Julca I."/>
        </authorList>
    </citation>
    <scope>NUCLEOTIDE SEQUENCE</scope>
</reference>
<dbReference type="EMBL" id="OX459119">
    <property type="protein sequence ID" value="CAI9094906.1"/>
    <property type="molecule type" value="Genomic_DNA"/>
</dbReference>
<accession>A0AAV1CHI7</accession>
<sequence length="124" mass="13930">MLTAAPSLASSSHFLPRFTSSFFFTRKLHLHRVHCFSKMSTTPTTGPLIPKFVPVEISDIASASRPDGNRLSLVSYNILAQAYVKSAFFPHSPGPCLNTDGKLVHRLYWLFSRVWGPIFFACRK</sequence>
<evidence type="ECO:0000313" key="2">
    <source>
        <dbReference type="Proteomes" id="UP001161247"/>
    </source>
</evidence>
<dbReference type="Proteomes" id="UP001161247">
    <property type="component" value="Chromosome 2"/>
</dbReference>
<protein>
    <submittedName>
        <fullName evidence="1">OLC1v1030736C1</fullName>
    </submittedName>
</protein>
<evidence type="ECO:0000313" key="1">
    <source>
        <dbReference type="EMBL" id="CAI9094906.1"/>
    </source>
</evidence>
<gene>
    <name evidence="1" type="ORF">OLC1_LOCUS5986</name>
</gene>
<dbReference type="AlphaFoldDB" id="A0AAV1CHI7"/>
<name>A0AAV1CHI7_OLDCO</name>